<keyword evidence="6 8" id="KW-1133">Transmembrane helix</keyword>
<comment type="similarity">
    <text evidence="2">Belongs to the AzlC family.</text>
</comment>
<sequence length="248" mass="25628">MLCCSQTRNFLKKQEGTEVEAVAEKVGPAVDAAAAEQLRQGLRDGVPIGLGYFPVSFTFGLAAVAMGLPVWVAVAISATNLTSAGQFAGLELIAAGGSMVEMALTQLVINIRYALMSLSLSQKLDRRVTRPQRLLISHAITDEIFGVASARPGRLTAPYLFGLISIPVAGWLGGTLAGAAAGGILPASVSSALGIAIYGMFIAIIIPACRSYRPVLLVTAVAVVLSCLAGWLLPGLSSGFSIILCALV</sequence>
<feature type="transmembrane region" description="Helical" evidence="8">
    <location>
        <begin position="159"/>
        <end position="181"/>
    </location>
</feature>
<organism evidence="9 10">
    <name type="scientific">Candidatus Anaerotruncus excrementipullorum</name>
    <dbReference type="NCBI Taxonomy" id="2838465"/>
    <lineage>
        <taxon>Bacteria</taxon>
        <taxon>Bacillati</taxon>
        <taxon>Bacillota</taxon>
        <taxon>Clostridia</taxon>
        <taxon>Eubacteriales</taxon>
        <taxon>Oscillospiraceae</taxon>
        <taxon>Anaerotruncus</taxon>
    </lineage>
</organism>
<feature type="non-terminal residue" evidence="9">
    <location>
        <position position="248"/>
    </location>
</feature>
<feature type="transmembrane region" description="Helical" evidence="8">
    <location>
        <begin position="215"/>
        <end position="233"/>
    </location>
</feature>
<name>A0A9D1WRM1_9FIRM</name>
<evidence type="ECO:0000256" key="6">
    <source>
        <dbReference type="ARBA" id="ARBA00022989"/>
    </source>
</evidence>
<evidence type="ECO:0000256" key="2">
    <source>
        <dbReference type="ARBA" id="ARBA00010735"/>
    </source>
</evidence>
<dbReference type="GO" id="GO:1903785">
    <property type="term" value="P:L-valine transmembrane transport"/>
    <property type="evidence" value="ECO:0007669"/>
    <property type="project" value="TreeGrafter"/>
</dbReference>
<keyword evidence="4" id="KW-1003">Cell membrane</keyword>
<evidence type="ECO:0000256" key="3">
    <source>
        <dbReference type="ARBA" id="ARBA00022448"/>
    </source>
</evidence>
<dbReference type="Proteomes" id="UP000886800">
    <property type="component" value="Unassembled WGS sequence"/>
</dbReference>
<reference evidence="9" key="2">
    <citation type="submission" date="2021-04" db="EMBL/GenBank/DDBJ databases">
        <authorList>
            <person name="Gilroy R."/>
        </authorList>
    </citation>
    <scope>NUCLEOTIDE SEQUENCE</scope>
    <source>
        <strain evidence="9">CHK188-5543</strain>
    </source>
</reference>
<keyword evidence="7 8" id="KW-0472">Membrane</keyword>
<reference evidence="9" key="1">
    <citation type="journal article" date="2021" name="PeerJ">
        <title>Extensive microbial diversity within the chicken gut microbiome revealed by metagenomics and culture.</title>
        <authorList>
            <person name="Gilroy R."/>
            <person name="Ravi A."/>
            <person name="Getino M."/>
            <person name="Pursley I."/>
            <person name="Horton D.L."/>
            <person name="Alikhan N.F."/>
            <person name="Baker D."/>
            <person name="Gharbi K."/>
            <person name="Hall N."/>
            <person name="Watson M."/>
            <person name="Adriaenssens E.M."/>
            <person name="Foster-Nyarko E."/>
            <person name="Jarju S."/>
            <person name="Secka A."/>
            <person name="Antonio M."/>
            <person name="Oren A."/>
            <person name="Chaudhuri R.R."/>
            <person name="La Ragione R."/>
            <person name="Hildebrand F."/>
            <person name="Pallen M.J."/>
        </authorList>
    </citation>
    <scope>NUCLEOTIDE SEQUENCE</scope>
    <source>
        <strain evidence="9">CHK188-5543</strain>
    </source>
</reference>
<evidence type="ECO:0000256" key="4">
    <source>
        <dbReference type="ARBA" id="ARBA00022475"/>
    </source>
</evidence>
<feature type="transmembrane region" description="Helical" evidence="8">
    <location>
        <begin position="92"/>
        <end position="115"/>
    </location>
</feature>
<dbReference type="AlphaFoldDB" id="A0A9D1WRM1"/>
<protein>
    <submittedName>
        <fullName evidence="9">AzlC family ABC transporter permease</fullName>
    </submittedName>
</protein>
<evidence type="ECO:0000256" key="8">
    <source>
        <dbReference type="SAM" id="Phobius"/>
    </source>
</evidence>
<proteinExistence type="inferred from homology"/>
<dbReference type="EMBL" id="DXES01000146">
    <property type="protein sequence ID" value="HIX65918.1"/>
    <property type="molecule type" value="Genomic_DNA"/>
</dbReference>
<keyword evidence="3" id="KW-0813">Transport</keyword>
<dbReference type="PANTHER" id="PTHR34979:SF1">
    <property type="entry name" value="INNER MEMBRANE PROTEIN YGAZ"/>
    <property type="match status" value="1"/>
</dbReference>
<evidence type="ECO:0000256" key="1">
    <source>
        <dbReference type="ARBA" id="ARBA00004651"/>
    </source>
</evidence>
<dbReference type="Pfam" id="PF03591">
    <property type="entry name" value="AzlC"/>
    <property type="match status" value="1"/>
</dbReference>
<gene>
    <name evidence="9" type="ORF">H9736_06670</name>
</gene>
<dbReference type="GO" id="GO:0005886">
    <property type="term" value="C:plasma membrane"/>
    <property type="evidence" value="ECO:0007669"/>
    <property type="project" value="UniProtKB-SubCell"/>
</dbReference>
<feature type="transmembrane region" description="Helical" evidence="8">
    <location>
        <begin position="49"/>
        <end position="72"/>
    </location>
</feature>
<evidence type="ECO:0000256" key="5">
    <source>
        <dbReference type="ARBA" id="ARBA00022692"/>
    </source>
</evidence>
<evidence type="ECO:0000313" key="9">
    <source>
        <dbReference type="EMBL" id="HIX65918.1"/>
    </source>
</evidence>
<comment type="caution">
    <text evidence="9">The sequence shown here is derived from an EMBL/GenBank/DDBJ whole genome shotgun (WGS) entry which is preliminary data.</text>
</comment>
<dbReference type="PANTHER" id="PTHR34979">
    <property type="entry name" value="INNER MEMBRANE PROTEIN YGAZ"/>
    <property type="match status" value="1"/>
</dbReference>
<evidence type="ECO:0000313" key="10">
    <source>
        <dbReference type="Proteomes" id="UP000886800"/>
    </source>
</evidence>
<keyword evidence="5 8" id="KW-0812">Transmembrane</keyword>
<comment type="subcellular location">
    <subcellularLocation>
        <location evidence="1">Cell membrane</location>
        <topology evidence="1">Multi-pass membrane protein</topology>
    </subcellularLocation>
</comment>
<feature type="transmembrane region" description="Helical" evidence="8">
    <location>
        <begin position="187"/>
        <end position="208"/>
    </location>
</feature>
<evidence type="ECO:0000256" key="7">
    <source>
        <dbReference type="ARBA" id="ARBA00023136"/>
    </source>
</evidence>
<dbReference type="InterPro" id="IPR011606">
    <property type="entry name" value="Brnchd-chn_aa_trnsp_permease"/>
</dbReference>
<accession>A0A9D1WRM1</accession>